<dbReference type="Pfam" id="PF18962">
    <property type="entry name" value="Por_Secre_tail"/>
    <property type="match status" value="1"/>
</dbReference>
<dbReference type="STRING" id="927664.SAMN05421780_103165"/>
<feature type="transmembrane region" description="Helical" evidence="1">
    <location>
        <begin position="14"/>
        <end position="35"/>
    </location>
</feature>
<dbReference type="SUPFAM" id="SSF49344">
    <property type="entry name" value="CBD9-like"/>
    <property type="match status" value="1"/>
</dbReference>
<keyword evidence="1" id="KW-1133">Transmembrane helix</keyword>
<proteinExistence type="predicted"/>
<protein>
    <submittedName>
        <fullName evidence="3">Por secretion system C-terminal sorting domain-containing protein</fullName>
    </submittedName>
</protein>
<evidence type="ECO:0000259" key="2">
    <source>
        <dbReference type="Pfam" id="PF18962"/>
    </source>
</evidence>
<keyword evidence="4" id="KW-1185">Reference proteome</keyword>
<name>A0A1I1H1D3_9BACT</name>
<gene>
    <name evidence="3" type="ORF">SAMN05421780_103165</name>
</gene>
<sequence>MTNIFTQIQPRRGVAGYCLPLFCGFGAFFISLLLLSNTAFAQFNGLSGIGYGAIYTTYGQQTAGLGNLYAYPLGTSSVTFTQDFWVSGFNTSVNLSNPILFWATNSSSVPTIDGAGWTQIAGTITSGSQGGSDNDRVTFTIPVGSGAGQVPAGTDIMFYVRAEFGGQTRYSHVNTSGFPTAAPSVQADMYKMRFSADAIFIDGNTSDWNMNSQICDRSSAATGRTLNVTWDDNYVYVLVNGGFTASNNDRVLLGFDVNPSSGGNANGTKAAFNGAYFPENYRPDIIYRARGTGSNTWANDKGISNGSNGWTYTGSIANGTEISTASGSNTSNLEFRISRSAIGSFTSLGLFVWLGTSSDDMYDAFPFGNPNAYSSNDLFLPIQIGFSSLTTSVAPNTVSYFDGQYEQSGGFGMFGIATYRNLTINASGNTIYSPSAALTLNGNLAVSAGTFEFTGSSSHTVKGNVNIASGTTLTLSSTSGGDLNVGGNWTRGGTLNTNTRSVTFNGTAAQIIYNNTTFQALNINNPIYVQINDDMQATTCDLLSGSTFKLNSKTLTILNSGLRQLTINSGATFEAGTGRINFDGQGTFTNYGTFDRGTSTVEFKGGETTLAGNVALNFHNIIITGRCDFSGTGARGRLSGTMEIGAAGFVPNAPVYETGSTLSYNCGCSYDRRTEWDNNSVYNVTVSNGTTLNLGSQDPTSARTMLGNLNVTNGTLTLNAQSAVFTVGGDVTVASGQSLVLSSASGGDLVIKGNLIANSTGFNTNRRAVRFSGTGSQSISGTQEPIFSYVEMLKPSGTLTLQRSITLNHPDNSVSVMTLNGAGTFDLNGQTVQRDASDAGTLLRLVNGTLRTSGSVINTAMGVGFTRYNATATVSDETDTRTVGGKVDYSGTATENVETLTYNKLSLAGSNSKSISGSITVNDSLWLESGATADFGATTSVLDGKGYIKINGVATGSSSSKIRLLGSVAQTLVATGTVRNLEVINANGITLSGKLTVNNALTISSGDLTTGSTDTLVLASAATISENIDFTTTTGADSYLIGNLKTVRSVGTAAETFGGMGFSLTAGADLGTVTAIRVSGANGMITSNGNTSINRHWVVTPTIQPATADRNVTFTWPSDDDNAKSLTAFQMWKSPDGVQPYEKFGSEHNVTTHPRSVTVNNIASFSTFTGTDSNDPLPVELLSFEGRNVNGDAYLYWTTLSERNNKGFFIEKSSDSMHFYEIGFVAGKGTSSDVNFYSFTDKQFTADSYYRLKQMDMDGNFEYSNKVFVQTNKSSIEVGVFPNPFSQNLQFALNQNVARVTLSVYSLEGKLIGTFDGSVAEGNQYLNTETAALSKGLYLVRFEAEGLNKTVKIAKQ</sequence>
<dbReference type="RefSeq" id="WP_091510019.1">
    <property type="nucleotide sequence ID" value="NZ_FOLE01000003.1"/>
</dbReference>
<dbReference type="InterPro" id="IPR026444">
    <property type="entry name" value="Secre_tail"/>
</dbReference>
<feature type="domain" description="Secretion system C-terminal sorting" evidence="2">
    <location>
        <begin position="1280"/>
        <end position="1353"/>
    </location>
</feature>
<organism evidence="3 4">
    <name type="scientific">Flexibacter flexilis DSM 6793</name>
    <dbReference type="NCBI Taxonomy" id="927664"/>
    <lineage>
        <taxon>Bacteria</taxon>
        <taxon>Pseudomonadati</taxon>
        <taxon>Bacteroidota</taxon>
        <taxon>Cytophagia</taxon>
        <taxon>Cytophagales</taxon>
        <taxon>Flexibacteraceae</taxon>
        <taxon>Flexibacter</taxon>
    </lineage>
</organism>
<keyword evidence="1" id="KW-0812">Transmembrane</keyword>
<dbReference type="OrthoDB" id="615576at2"/>
<keyword evidence="1" id="KW-0472">Membrane</keyword>
<reference evidence="3 4" key="1">
    <citation type="submission" date="2016-10" db="EMBL/GenBank/DDBJ databases">
        <authorList>
            <person name="de Groot N.N."/>
        </authorList>
    </citation>
    <scope>NUCLEOTIDE SEQUENCE [LARGE SCALE GENOMIC DNA]</scope>
    <source>
        <strain evidence="3 4">DSM 6793</strain>
    </source>
</reference>
<dbReference type="EMBL" id="FOLE01000003">
    <property type="protein sequence ID" value="SFC17565.1"/>
    <property type="molecule type" value="Genomic_DNA"/>
</dbReference>
<evidence type="ECO:0000313" key="4">
    <source>
        <dbReference type="Proteomes" id="UP000199514"/>
    </source>
</evidence>
<accession>A0A1I1H1D3</accession>
<dbReference type="Proteomes" id="UP000199514">
    <property type="component" value="Unassembled WGS sequence"/>
</dbReference>
<evidence type="ECO:0000313" key="3">
    <source>
        <dbReference type="EMBL" id="SFC17565.1"/>
    </source>
</evidence>
<evidence type="ECO:0000256" key="1">
    <source>
        <dbReference type="SAM" id="Phobius"/>
    </source>
</evidence>
<dbReference type="NCBIfam" id="TIGR04183">
    <property type="entry name" value="Por_Secre_tail"/>
    <property type="match status" value="1"/>
</dbReference>